<organism evidence="3 4">
    <name type="scientific">Bugula neritina</name>
    <name type="common">Brown bryozoan</name>
    <name type="synonym">Sertularia neritina</name>
    <dbReference type="NCBI Taxonomy" id="10212"/>
    <lineage>
        <taxon>Eukaryota</taxon>
        <taxon>Metazoa</taxon>
        <taxon>Spiralia</taxon>
        <taxon>Lophotrochozoa</taxon>
        <taxon>Bryozoa</taxon>
        <taxon>Gymnolaemata</taxon>
        <taxon>Cheilostomatida</taxon>
        <taxon>Flustrina</taxon>
        <taxon>Buguloidea</taxon>
        <taxon>Bugulidae</taxon>
        <taxon>Bugula</taxon>
    </lineage>
</organism>
<evidence type="ECO:0000313" key="3">
    <source>
        <dbReference type="EMBL" id="KAF6037705.1"/>
    </source>
</evidence>
<evidence type="ECO:0000256" key="1">
    <source>
        <dbReference type="SAM" id="Coils"/>
    </source>
</evidence>
<keyword evidence="4" id="KW-1185">Reference proteome</keyword>
<dbReference type="PANTHER" id="PTHR33862:SF3">
    <property type="entry name" value="OROFACIAL CLEFT 1 CANDIDATE GENE 1 PROTEIN"/>
    <property type="match status" value="1"/>
</dbReference>
<protein>
    <submittedName>
        <fullName evidence="3">OFCC1</fullName>
    </submittedName>
</protein>
<feature type="coiled-coil region" evidence="1">
    <location>
        <begin position="116"/>
        <end position="162"/>
    </location>
</feature>
<dbReference type="EMBL" id="VXIV02000528">
    <property type="protein sequence ID" value="KAF6037705.1"/>
    <property type="molecule type" value="Genomic_DNA"/>
</dbReference>
<feature type="compositionally biased region" description="Basic and acidic residues" evidence="2">
    <location>
        <begin position="1"/>
        <end position="14"/>
    </location>
</feature>
<reference evidence="3" key="1">
    <citation type="submission" date="2020-06" db="EMBL/GenBank/DDBJ databases">
        <title>Draft genome of Bugula neritina, a colonial animal packing powerful symbionts and potential medicines.</title>
        <authorList>
            <person name="Rayko M."/>
        </authorList>
    </citation>
    <scope>NUCLEOTIDE SEQUENCE [LARGE SCALE GENOMIC DNA]</scope>
    <source>
        <strain evidence="3">Kwan_BN1</strain>
    </source>
</reference>
<sequence length="342" mass="39936">MENEKDANPEKEAVHVTSSKQVNYPHSYNADVYSDEEISIDAMEKQEHLPDLYTYLQSLQEGTTDLENNRDPPSLFNRPELVESYKNMSALKYKVNTTSTPQYVDEFETGAKDDVLMIANISLEEIQEEEKRMRDEYIAFQQQELEKQLQKKRELAQLENSTKKRLAHENKEKRRQLAQMVAISKQKEEFQKGLLLRSFENSENQLQYALKKRKSEVKVQSIHISEKKGIVNDANKTNLISGKCMGTWHLQIREYGGSKGKRWKLDWDKAPQPIEIKLKTLRGVRDKLPAGRYVMRVSLFNRLGGHVMHWSQLPEQRWGGETLPIIHEGRFYNSEMKVLFTS</sequence>
<dbReference type="AlphaFoldDB" id="A0A7J7KHG0"/>
<feature type="region of interest" description="Disordered" evidence="2">
    <location>
        <begin position="1"/>
        <end position="21"/>
    </location>
</feature>
<comment type="caution">
    <text evidence="3">The sequence shown here is derived from an EMBL/GenBank/DDBJ whole genome shotgun (WGS) entry which is preliminary data.</text>
</comment>
<accession>A0A7J7KHG0</accession>
<dbReference type="InterPro" id="IPR031390">
    <property type="entry name" value="OFCC1"/>
</dbReference>
<gene>
    <name evidence="3" type="ORF">EB796_003990</name>
</gene>
<dbReference type="OrthoDB" id="347244at2759"/>
<evidence type="ECO:0000313" key="4">
    <source>
        <dbReference type="Proteomes" id="UP000593567"/>
    </source>
</evidence>
<name>A0A7J7KHG0_BUGNE</name>
<proteinExistence type="predicted"/>
<evidence type="ECO:0000256" key="2">
    <source>
        <dbReference type="SAM" id="MobiDB-lite"/>
    </source>
</evidence>
<keyword evidence="1" id="KW-0175">Coiled coil</keyword>
<dbReference type="PANTHER" id="PTHR33862">
    <property type="entry name" value="OROFACIAL CLEFT 1 CANDIDATE GENE 1 PROTEIN"/>
    <property type="match status" value="1"/>
</dbReference>
<dbReference type="Proteomes" id="UP000593567">
    <property type="component" value="Unassembled WGS sequence"/>
</dbReference>